<dbReference type="GO" id="GO:0061630">
    <property type="term" value="F:ubiquitin protein ligase activity"/>
    <property type="evidence" value="ECO:0007669"/>
    <property type="project" value="UniProtKB-EC"/>
</dbReference>
<dbReference type="GO" id="GO:0005737">
    <property type="term" value="C:cytoplasm"/>
    <property type="evidence" value="ECO:0007669"/>
    <property type="project" value="TreeGrafter"/>
</dbReference>
<evidence type="ECO:0000256" key="4">
    <source>
        <dbReference type="ARBA" id="ARBA00022679"/>
    </source>
</evidence>
<gene>
    <name evidence="11" type="ORF">LY89DRAFT_652250</name>
</gene>
<evidence type="ECO:0000256" key="7">
    <source>
        <dbReference type="ARBA" id="ARBA00022771"/>
    </source>
</evidence>
<dbReference type="Pfam" id="PF22605">
    <property type="entry name" value="IBR_2"/>
    <property type="match status" value="1"/>
</dbReference>
<feature type="domain" description="RING-type" evidence="10">
    <location>
        <begin position="880"/>
        <end position="1073"/>
    </location>
</feature>
<dbReference type="PANTHER" id="PTHR47763:SF1">
    <property type="entry name" value="DUF659 DOMAIN-CONTAINING PROTEIN"/>
    <property type="match status" value="1"/>
</dbReference>
<keyword evidence="8" id="KW-0833">Ubl conjugation pathway</keyword>
<keyword evidence="7" id="KW-0863">Zinc-finger</keyword>
<reference evidence="11 12" key="1">
    <citation type="submission" date="2015-10" db="EMBL/GenBank/DDBJ databases">
        <title>Full genome of DAOMC 229536 Phialocephala scopiformis, a fungal endophyte of spruce producing the potent anti-insectan compound rugulosin.</title>
        <authorList>
            <consortium name="DOE Joint Genome Institute"/>
            <person name="Walker A.K."/>
            <person name="Frasz S.L."/>
            <person name="Seifert K.A."/>
            <person name="Miller J.D."/>
            <person name="Mondo S.J."/>
            <person name="Labutti K."/>
            <person name="Lipzen A."/>
            <person name="Dockter R."/>
            <person name="Kennedy M."/>
            <person name="Grigoriev I.V."/>
            <person name="Spatafora J.W."/>
        </authorList>
    </citation>
    <scope>NUCLEOTIDE SEQUENCE [LARGE SCALE GENOMIC DNA]</scope>
    <source>
        <strain evidence="11 12">CBS 120377</strain>
    </source>
</reference>
<proteinExistence type="predicted"/>
<dbReference type="GO" id="GO:0004674">
    <property type="term" value="F:protein serine/threonine kinase activity"/>
    <property type="evidence" value="ECO:0007669"/>
    <property type="project" value="TreeGrafter"/>
</dbReference>
<dbReference type="PROSITE" id="PS51873">
    <property type="entry name" value="TRIAD"/>
    <property type="match status" value="1"/>
</dbReference>
<dbReference type="SUPFAM" id="SSF57850">
    <property type="entry name" value="RING/U-box"/>
    <property type="match status" value="1"/>
</dbReference>
<dbReference type="EC" id="2.3.2.31" evidence="3"/>
<keyword evidence="12" id="KW-1185">Reference proteome</keyword>
<dbReference type="SUPFAM" id="SSF53300">
    <property type="entry name" value="vWA-like"/>
    <property type="match status" value="1"/>
</dbReference>
<evidence type="ECO:0000256" key="9">
    <source>
        <dbReference type="ARBA" id="ARBA00022833"/>
    </source>
</evidence>
<keyword evidence="6" id="KW-0677">Repeat</keyword>
<sequence length="1087" mass="120706">MASEPTEIYDLLILVDATYSMRSYLNSLQTSLPQIIQISALTDCFSRIGLLAYRDYCDKDLLDWSGWLTPSSDTATVVLVARAKKLNPLGGGDGPEATKTGLARAYELMRVDATTIILLFTDAPPHSFSNGSLKDTSSNYGAELKALSDETCYGGHGLQFVDWVSAANSLRSGDKKAQVFSILERDMRYEEAGYYNYLSAMTGGTCFYLAKSSAADISQVTVDVLLSWMGAGKAGAVGNPDLPAFLTRYADSAGMMVLKNEKDLAACKFFLATSDSAYDSVIPDAGRAAIKRGAANVIKIKASSDVLKKFLPKKNTPVLNFAKRYAVDADYRRVALRELKKIIDTDVVVISLNPIFGSLWRDAVADRDHEARDELVKVFGSQVDRIADANEKARMRIWLEESYDFTSEVAEAIESVPVDQRFPCVCLDPTLSFTSEDNGDEDDRPVTKFRRDELLEIGRSCDYRILRRLGRILTRLTYINSVAEMPAHIAAAESDVVRIPMALASRENKRKFWKILLHIIVPGTMLAGRPAAVLAALSLKLGIQPLMDAADQELLRWRDRWNNLESPETWNSSCLSLLLDADDSYRKRREVEMGLEGLALDDNATPNAEGLLNAKDRQLFNLLVSYKLLELNLDTNLEARIGWTPEKSSAPLGPTVVCASCKYPRSVTIMGKGGNCGLCLWNQVASWNQFPSREERERIINAHVSKFDDENTPATWVECNLSTCRAQYVVYRAKCLNVKPKCHYCRHSTQAPALKCSDCKNRIIYPLAYRPADMKVEDFKCFACTAGRQTIVKVETTAKKLRAENGTKWLLRNDKKIAEPFNQRSLFHTISTAGTDGFTQDVELFPAAGRRHLTINGKSVLNSPELIATLESWISRRKVERGTCSLCCSDKRKSDLLLACGRSGCDQYTCKDCLDSWYGLNKIGRVINTAALACAFCRRPPTAKTLFKYGQGIHAVGNLRLAVEKGEWIFAWCRTCGFARRYMERVCAQAAPANLSNWECDGCKKYEGSPTVKKCPGCQTWTEKSAGCDHIACIVQGCGTHWCFHCGKKQTSSTIYDHMQKEHGGYYGGGAYEGAAADADDGYETDY</sequence>
<evidence type="ECO:0000256" key="5">
    <source>
        <dbReference type="ARBA" id="ARBA00022723"/>
    </source>
</evidence>
<dbReference type="GeneID" id="28821917"/>
<evidence type="ECO:0000256" key="1">
    <source>
        <dbReference type="ARBA" id="ARBA00001798"/>
    </source>
</evidence>
<dbReference type="Proteomes" id="UP000070700">
    <property type="component" value="Unassembled WGS sequence"/>
</dbReference>
<evidence type="ECO:0000256" key="3">
    <source>
        <dbReference type="ARBA" id="ARBA00012251"/>
    </source>
</evidence>
<dbReference type="CDD" id="cd00198">
    <property type="entry name" value="vWFA"/>
    <property type="match status" value="1"/>
</dbReference>
<dbReference type="PANTHER" id="PTHR47763">
    <property type="entry name" value="ALPHA-PROTEIN KINASE VWKA"/>
    <property type="match status" value="1"/>
</dbReference>
<dbReference type="Gene3D" id="1.20.120.1750">
    <property type="match status" value="1"/>
</dbReference>
<name>A0A194WY42_MOLSC</name>
<dbReference type="STRING" id="149040.A0A194WY42"/>
<dbReference type="InterPro" id="IPR054694">
    <property type="entry name" value="Parkin-like_IBR"/>
</dbReference>
<dbReference type="InterPro" id="IPR044066">
    <property type="entry name" value="TRIAD_supradom"/>
</dbReference>
<keyword evidence="9" id="KW-0862">Zinc</keyword>
<dbReference type="OrthoDB" id="10009520at2759"/>
<evidence type="ECO:0000256" key="8">
    <source>
        <dbReference type="ARBA" id="ARBA00022786"/>
    </source>
</evidence>
<dbReference type="Gene3D" id="3.40.50.410">
    <property type="entry name" value="von Willebrand factor, type A domain"/>
    <property type="match status" value="1"/>
</dbReference>
<dbReference type="KEGG" id="psco:LY89DRAFT_652250"/>
<dbReference type="InterPro" id="IPR052969">
    <property type="entry name" value="Thr-specific_kinase-like"/>
</dbReference>
<evidence type="ECO:0000313" key="12">
    <source>
        <dbReference type="Proteomes" id="UP000070700"/>
    </source>
</evidence>
<dbReference type="EMBL" id="KQ947423">
    <property type="protein sequence ID" value="KUJ12891.1"/>
    <property type="molecule type" value="Genomic_DNA"/>
</dbReference>
<keyword evidence="4" id="KW-0808">Transferase</keyword>
<accession>A0A194WY42</accession>
<evidence type="ECO:0000256" key="2">
    <source>
        <dbReference type="ARBA" id="ARBA00004906"/>
    </source>
</evidence>
<comment type="pathway">
    <text evidence="2">Protein modification; protein ubiquitination.</text>
</comment>
<evidence type="ECO:0000313" key="11">
    <source>
        <dbReference type="EMBL" id="KUJ12891.1"/>
    </source>
</evidence>
<dbReference type="InterPro" id="IPR036465">
    <property type="entry name" value="vWFA_dom_sf"/>
</dbReference>
<protein>
    <recommendedName>
        <fullName evidence="3">RBR-type E3 ubiquitin transferase</fullName>
        <ecNumber evidence="3">2.3.2.31</ecNumber>
    </recommendedName>
</protein>
<evidence type="ECO:0000256" key="6">
    <source>
        <dbReference type="ARBA" id="ARBA00022737"/>
    </source>
</evidence>
<dbReference type="RefSeq" id="XP_018067246.1">
    <property type="nucleotide sequence ID" value="XM_018212191.1"/>
</dbReference>
<dbReference type="InParanoid" id="A0A194WY42"/>
<organism evidence="11 12">
    <name type="scientific">Mollisia scopiformis</name>
    <name type="common">Conifer needle endophyte fungus</name>
    <name type="synonym">Phialocephala scopiformis</name>
    <dbReference type="NCBI Taxonomy" id="149040"/>
    <lineage>
        <taxon>Eukaryota</taxon>
        <taxon>Fungi</taxon>
        <taxon>Dikarya</taxon>
        <taxon>Ascomycota</taxon>
        <taxon>Pezizomycotina</taxon>
        <taxon>Leotiomycetes</taxon>
        <taxon>Helotiales</taxon>
        <taxon>Mollisiaceae</taxon>
        <taxon>Mollisia</taxon>
    </lineage>
</organism>
<evidence type="ECO:0000259" key="10">
    <source>
        <dbReference type="PROSITE" id="PS51873"/>
    </source>
</evidence>
<keyword evidence="5" id="KW-0479">Metal-binding</keyword>
<dbReference type="GO" id="GO:0008270">
    <property type="term" value="F:zinc ion binding"/>
    <property type="evidence" value="ECO:0007669"/>
    <property type="project" value="UniProtKB-KW"/>
</dbReference>
<comment type="catalytic activity">
    <reaction evidence="1">
        <text>[E2 ubiquitin-conjugating enzyme]-S-ubiquitinyl-L-cysteine + [acceptor protein]-L-lysine = [E2 ubiquitin-conjugating enzyme]-L-cysteine + [acceptor protein]-N(6)-ubiquitinyl-L-lysine.</text>
        <dbReference type="EC" id="2.3.2.31"/>
    </reaction>
</comment>
<dbReference type="AlphaFoldDB" id="A0A194WY42"/>